<protein>
    <submittedName>
        <fullName evidence="3">TRAP transporter substrate-binding protein</fullName>
    </submittedName>
</protein>
<evidence type="ECO:0000313" key="4">
    <source>
        <dbReference type="Proteomes" id="UP000263993"/>
    </source>
</evidence>
<feature type="chain" id="PRO_5016664126" evidence="2">
    <location>
        <begin position="21"/>
        <end position="324"/>
    </location>
</feature>
<accession>A0A371B6V2</accession>
<proteinExistence type="predicted"/>
<evidence type="ECO:0000313" key="3">
    <source>
        <dbReference type="EMBL" id="RDV03335.1"/>
    </source>
</evidence>
<dbReference type="NCBIfam" id="TIGR00787">
    <property type="entry name" value="dctP"/>
    <property type="match status" value="1"/>
</dbReference>
<dbReference type="RefSeq" id="WP_115515361.1">
    <property type="nucleotide sequence ID" value="NZ_QRGO01000001.1"/>
</dbReference>
<dbReference type="GO" id="GO:0030246">
    <property type="term" value="F:carbohydrate binding"/>
    <property type="evidence" value="ECO:0007669"/>
    <property type="project" value="TreeGrafter"/>
</dbReference>
<dbReference type="InterPro" id="IPR004682">
    <property type="entry name" value="TRAP_DctP"/>
</dbReference>
<dbReference type="GO" id="GO:0030288">
    <property type="term" value="C:outer membrane-bounded periplasmic space"/>
    <property type="evidence" value="ECO:0007669"/>
    <property type="project" value="InterPro"/>
</dbReference>
<dbReference type="InterPro" id="IPR038404">
    <property type="entry name" value="TRAP_DctP_sf"/>
</dbReference>
<dbReference type="Pfam" id="PF03480">
    <property type="entry name" value="DctP"/>
    <property type="match status" value="1"/>
</dbReference>
<comment type="caution">
    <text evidence="3">The sequence shown here is derived from an EMBL/GenBank/DDBJ whole genome shotgun (WGS) entry which is preliminary data.</text>
</comment>
<dbReference type="OrthoDB" id="9803763at2"/>
<dbReference type="PANTHER" id="PTHR33376:SF2">
    <property type="entry name" value="DICARBOXYLATE-BINDING PERIPLASMIC PROTEIN"/>
    <property type="match status" value="1"/>
</dbReference>
<feature type="signal peptide" evidence="2">
    <location>
        <begin position="1"/>
        <end position="20"/>
    </location>
</feature>
<gene>
    <name evidence="3" type="ORF">DXH78_01260</name>
</gene>
<keyword evidence="4" id="KW-1185">Reference proteome</keyword>
<dbReference type="Gene3D" id="3.40.190.170">
    <property type="entry name" value="Bacterial extracellular solute-binding protein, family 7"/>
    <property type="match status" value="1"/>
</dbReference>
<evidence type="ECO:0000256" key="1">
    <source>
        <dbReference type="ARBA" id="ARBA00022729"/>
    </source>
</evidence>
<dbReference type="Proteomes" id="UP000263993">
    <property type="component" value="Unassembled WGS sequence"/>
</dbReference>
<dbReference type="AlphaFoldDB" id="A0A371B6V2"/>
<dbReference type="PIRSF" id="PIRSF006470">
    <property type="entry name" value="DctB"/>
    <property type="match status" value="1"/>
</dbReference>
<reference evidence="4" key="1">
    <citation type="submission" date="2018-08" db="EMBL/GenBank/DDBJ databases">
        <authorList>
            <person name="Kim S.-J."/>
            <person name="Jung G.-Y."/>
        </authorList>
    </citation>
    <scope>NUCLEOTIDE SEQUENCE [LARGE SCALE GENOMIC DNA]</scope>
    <source>
        <strain evidence="4">GY_H</strain>
    </source>
</reference>
<dbReference type="CDD" id="cd13671">
    <property type="entry name" value="PBP2_TRAP_SBP_like_3"/>
    <property type="match status" value="1"/>
</dbReference>
<dbReference type="PANTHER" id="PTHR33376">
    <property type="match status" value="1"/>
</dbReference>
<evidence type="ECO:0000256" key="2">
    <source>
        <dbReference type="SAM" id="SignalP"/>
    </source>
</evidence>
<dbReference type="GO" id="GO:0055085">
    <property type="term" value="P:transmembrane transport"/>
    <property type="evidence" value="ECO:0007669"/>
    <property type="project" value="InterPro"/>
</dbReference>
<keyword evidence="1 2" id="KW-0732">Signal</keyword>
<dbReference type="NCBIfam" id="NF037995">
    <property type="entry name" value="TRAP_S1"/>
    <property type="match status" value="1"/>
</dbReference>
<dbReference type="EMBL" id="QRGO01000001">
    <property type="protein sequence ID" value="RDV03335.1"/>
    <property type="molecule type" value="Genomic_DNA"/>
</dbReference>
<dbReference type="SUPFAM" id="SSF53850">
    <property type="entry name" value="Periplasmic binding protein-like II"/>
    <property type="match status" value="1"/>
</dbReference>
<name>A0A371B6V2_9BRAD</name>
<dbReference type="InterPro" id="IPR018389">
    <property type="entry name" value="DctP_fam"/>
</dbReference>
<organism evidence="3 4">
    <name type="scientific">Undibacter mobilis</name>
    <dbReference type="NCBI Taxonomy" id="2292256"/>
    <lineage>
        <taxon>Bacteria</taxon>
        <taxon>Pseudomonadati</taxon>
        <taxon>Pseudomonadota</taxon>
        <taxon>Alphaproteobacteria</taxon>
        <taxon>Hyphomicrobiales</taxon>
        <taxon>Nitrobacteraceae</taxon>
        <taxon>Undibacter</taxon>
    </lineage>
</organism>
<sequence>MKKLAALAAAAIVTATAAHAQQIVTKYSGIQPTDHPASYSEQYFGREVGILTKGTVKVEVYHNTQLGDAVANVQSIRNGTIGFTTVSASNLNQVVPAMDMYSLPFLFKNADHFWWFLAQPEAAALAKPLEDKGIKVLGYIDSGARNFFTDKAVRTPDDLKGAKIRVMASPVMVNTMKALGATGVPVAWSELYTALQTGVVDGAENNHPSVVAKKFYEVSKFYTLDEHMRIPDVMIMSMKLWNQLNDDQKKAVAEAGARAQAYMRGAWYVSEVKDLAELKSKFKEIITPDKAPFVKAVSGMVSEEAKRLGVEKTVAFILDSQKNF</sequence>